<gene>
    <name evidence="2" type="ORF">Desaf_0214</name>
</gene>
<dbReference type="PANTHER" id="PTHR36573">
    <property type="entry name" value="INTERMEMBRANE PHOSPHOLIPID TRANSPORT SYSTEM BINDING PROTEIN MLAC"/>
    <property type="match status" value="1"/>
</dbReference>
<keyword evidence="1" id="KW-0732">Signal</keyword>
<dbReference type="Pfam" id="PF05494">
    <property type="entry name" value="MlaC"/>
    <property type="match status" value="1"/>
</dbReference>
<dbReference type="eggNOG" id="COG2854">
    <property type="taxonomic scope" value="Bacteria"/>
</dbReference>
<evidence type="ECO:0000313" key="2">
    <source>
        <dbReference type="EMBL" id="EGJ48572.1"/>
    </source>
</evidence>
<dbReference type="Gene3D" id="3.10.450.710">
    <property type="entry name" value="Tgt2/MlaC"/>
    <property type="match status" value="1"/>
</dbReference>
<dbReference type="AlphaFoldDB" id="F3YTW6"/>
<protein>
    <submittedName>
        <fullName evidence="2">Toluene tolerance family protein</fullName>
    </submittedName>
</protein>
<reference evidence="2 3" key="1">
    <citation type="journal article" date="2011" name="J. Bacteriol.">
        <title>Genome sequence of the mercury-methylating and pleomorphic Desulfovibrio africanus Strain Walvis Bay.</title>
        <authorList>
            <person name="Brown S.D."/>
            <person name="Wall J.D."/>
            <person name="Kucken A.M."/>
            <person name="Gilmour C.C."/>
            <person name="Podar M."/>
            <person name="Brandt C.C."/>
            <person name="Teshima H."/>
            <person name="Detter J.C."/>
            <person name="Han C.S."/>
            <person name="Land M.L."/>
            <person name="Lucas S."/>
            <person name="Han J."/>
            <person name="Pennacchio L."/>
            <person name="Nolan M."/>
            <person name="Pitluck S."/>
            <person name="Woyke T."/>
            <person name="Goodwin L."/>
            <person name="Palumbo A.V."/>
            <person name="Elias D.A."/>
        </authorList>
    </citation>
    <scope>NUCLEOTIDE SEQUENCE [LARGE SCALE GENOMIC DNA]</scope>
    <source>
        <strain evidence="2 3">Walvis Bay</strain>
    </source>
</reference>
<dbReference type="EMBL" id="CP003221">
    <property type="protein sequence ID" value="EGJ48572.1"/>
    <property type="molecule type" value="Genomic_DNA"/>
</dbReference>
<feature type="signal peptide" evidence="1">
    <location>
        <begin position="1"/>
        <end position="22"/>
    </location>
</feature>
<dbReference type="PANTHER" id="PTHR36573:SF1">
    <property type="entry name" value="INTERMEMBRANE PHOSPHOLIPID TRANSPORT SYSTEM BINDING PROTEIN MLAC"/>
    <property type="match status" value="1"/>
</dbReference>
<organism evidence="2 3">
    <name type="scientific">Desulfocurvibacter africanus subsp. africanus str. Walvis Bay</name>
    <dbReference type="NCBI Taxonomy" id="690850"/>
    <lineage>
        <taxon>Bacteria</taxon>
        <taxon>Pseudomonadati</taxon>
        <taxon>Thermodesulfobacteriota</taxon>
        <taxon>Desulfovibrionia</taxon>
        <taxon>Desulfovibrionales</taxon>
        <taxon>Desulfovibrionaceae</taxon>
        <taxon>Desulfocurvibacter</taxon>
    </lineage>
</organism>
<dbReference type="KEGG" id="daf:Desaf_0214"/>
<proteinExistence type="predicted"/>
<evidence type="ECO:0000313" key="3">
    <source>
        <dbReference type="Proteomes" id="UP000007844"/>
    </source>
</evidence>
<dbReference type="HOGENOM" id="CLU_094502_2_0_7"/>
<dbReference type="InterPro" id="IPR042245">
    <property type="entry name" value="Tgt2/MlaC_sf"/>
</dbReference>
<accession>F3YTW6</accession>
<keyword evidence="3" id="KW-1185">Reference proteome</keyword>
<evidence type="ECO:0000256" key="1">
    <source>
        <dbReference type="SAM" id="SignalP"/>
    </source>
</evidence>
<name>F3YTW6_DESAF</name>
<sequence precursor="true">MRKIVCALVVFLLIGMAGIASAAEPTQVIRSAVDEILVILRDPKLKAPDRADEQRQRIAAVAEKFMDKKRFAQITLGRDWRKLDPKQQEEFTELYADLVEKTYIDRIREYTDEKVLITGETKANDNKAEVSTVVVSKGKEIPVVYRMYNDGSRWRTYDVLVEGVSFVMNYRSQFNDILAKGSPESLLRQLRQKASS</sequence>
<dbReference type="Proteomes" id="UP000007844">
    <property type="component" value="Chromosome"/>
</dbReference>
<dbReference type="PIRSF" id="PIRSF004649">
    <property type="entry name" value="MlaC"/>
    <property type="match status" value="1"/>
</dbReference>
<feature type="chain" id="PRO_5003303121" evidence="1">
    <location>
        <begin position="23"/>
        <end position="196"/>
    </location>
</feature>
<dbReference type="RefSeq" id="WP_014258437.1">
    <property type="nucleotide sequence ID" value="NC_016629.1"/>
</dbReference>
<dbReference type="InterPro" id="IPR008869">
    <property type="entry name" value="MlaC/ttg2D"/>
</dbReference>
<dbReference type="STRING" id="690850.Desaf_0214"/>